<evidence type="ECO:0000256" key="2">
    <source>
        <dbReference type="ARBA" id="ARBA00022723"/>
    </source>
</evidence>
<dbReference type="EC" id="4.1.1.88" evidence="4"/>
<dbReference type="NCBIfam" id="NF005530">
    <property type="entry name" value="PRK07189.1"/>
    <property type="match status" value="1"/>
</dbReference>
<reference evidence="4 5" key="1">
    <citation type="submission" date="2022-04" db="EMBL/GenBank/DDBJ databases">
        <title>Occurrence of NDM-1-producing Shewanella putrefaciens and Acinetobacter portensis in a dairy farm from China.</title>
        <authorList>
            <person name="Li R."/>
            <person name="Zhang L."/>
        </authorList>
    </citation>
    <scope>NUCLEOTIDE SEQUENCE [LARGE SCALE GENOMIC DNA]</scope>
    <source>
        <strain evidence="4 5">JNE5</strain>
    </source>
</reference>
<dbReference type="RefSeq" id="WP_248102205.1">
    <property type="nucleotide sequence ID" value="NZ_CP096120.1"/>
</dbReference>
<keyword evidence="1" id="KW-0808">Transferase</keyword>
<feature type="domain" description="CoA carboxyltransferase N-terminal" evidence="3">
    <location>
        <begin position="1"/>
        <end position="242"/>
    </location>
</feature>
<keyword evidence="2" id="KW-0479">Metal-binding</keyword>
<gene>
    <name evidence="4" type="ORF">MZO21_09435</name>
</gene>
<dbReference type="EMBL" id="CP096120">
    <property type="protein sequence ID" value="UPO22698.1"/>
    <property type="molecule type" value="Genomic_DNA"/>
</dbReference>
<sequence>MNKLGIKNSFYEKTARGRIEALVDKNSFLEILKPGEYALSPHLQALDISGSFDDGVVIGTASINQQPIHVIAQEGQFMGGAVGEIHGAKIVGLLLKAIKDRSQAVVFLVDSGGVRLHEANAGLIAISEIMRAMLAVRNAGIRIVTMIGGTCGAFGGMGISSCLSSHIIMTEEGRLALSGPEVIETVKGVEEFDSKDRALVWRVTGGKNRYLLGHVDALVEDNINDIREVISMMLVAPLKALDIDTLTEQQNSLKHQYQKWIGYKDGLDIWKDLDIQLAEKIPMLSASKVTEIKKGLNQ</sequence>
<protein>
    <submittedName>
        <fullName evidence="4">Biotin-independent malonate decarboxylase subunit beta</fullName>
        <ecNumber evidence="4">4.1.1.88</ecNumber>
    </submittedName>
</protein>
<dbReference type="Gene3D" id="3.90.226.10">
    <property type="entry name" value="2-enoyl-CoA Hydratase, Chain A, domain 1"/>
    <property type="match status" value="1"/>
</dbReference>
<dbReference type="InterPro" id="IPR000438">
    <property type="entry name" value="Acetyl_CoA_COase_Trfase_b_su"/>
</dbReference>
<dbReference type="InterPro" id="IPR029045">
    <property type="entry name" value="ClpP/crotonase-like_dom_sf"/>
</dbReference>
<dbReference type="InterPro" id="IPR017556">
    <property type="entry name" value="Malonate_beta"/>
</dbReference>
<dbReference type="GO" id="GO:0016829">
    <property type="term" value="F:lyase activity"/>
    <property type="evidence" value="ECO:0007669"/>
    <property type="project" value="UniProtKB-KW"/>
</dbReference>
<accession>A0ABY4JW94</accession>
<keyword evidence="5" id="KW-1185">Reference proteome</keyword>
<evidence type="ECO:0000259" key="3">
    <source>
        <dbReference type="PROSITE" id="PS50980"/>
    </source>
</evidence>
<keyword evidence="4" id="KW-0456">Lyase</keyword>
<evidence type="ECO:0000313" key="5">
    <source>
        <dbReference type="Proteomes" id="UP000831422"/>
    </source>
</evidence>
<evidence type="ECO:0000313" key="4">
    <source>
        <dbReference type="EMBL" id="UPO22698.1"/>
    </source>
</evidence>
<dbReference type="NCBIfam" id="TIGR03133">
    <property type="entry name" value="malonate_beta"/>
    <property type="match status" value="1"/>
</dbReference>
<evidence type="ECO:0000256" key="1">
    <source>
        <dbReference type="ARBA" id="ARBA00022679"/>
    </source>
</evidence>
<name>A0ABY4JW94_9GAMM</name>
<dbReference type="PANTHER" id="PTHR42995">
    <property type="entry name" value="ACETYL-COENZYME A CARBOXYLASE CARBOXYL TRANSFERASE SUBUNIT BETA, CHLOROPLASTIC"/>
    <property type="match status" value="1"/>
</dbReference>
<organism evidence="4 5">
    <name type="scientific">Acinetobacter portensis</name>
    <dbReference type="NCBI Taxonomy" id="1839785"/>
    <lineage>
        <taxon>Bacteria</taxon>
        <taxon>Pseudomonadati</taxon>
        <taxon>Pseudomonadota</taxon>
        <taxon>Gammaproteobacteria</taxon>
        <taxon>Moraxellales</taxon>
        <taxon>Moraxellaceae</taxon>
        <taxon>Acinetobacter</taxon>
    </lineage>
</organism>
<dbReference type="Proteomes" id="UP000831422">
    <property type="component" value="Chromosome"/>
</dbReference>
<dbReference type="Pfam" id="PF01039">
    <property type="entry name" value="Carboxyl_trans"/>
    <property type="match status" value="1"/>
</dbReference>
<dbReference type="PRINTS" id="PR01070">
    <property type="entry name" value="ACCCTRFRASEB"/>
</dbReference>
<dbReference type="InterPro" id="IPR011762">
    <property type="entry name" value="COA_CT_N"/>
</dbReference>
<dbReference type="PROSITE" id="PS50980">
    <property type="entry name" value="COA_CT_NTER"/>
    <property type="match status" value="1"/>
</dbReference>
<dbReference type="InterPro" id="IPR034733">
    <property type="entry name" value="AcCoA_carboxyl_beta"/>
</dbReference>
<dbReference type="SUPFAM" id="SSF52096">
    <property type="entry name" value="ClpP/crotonase"/>
    <property type="match status" value="1"/>
</dbReference>
<proteinExistence type="predicted"/>
<dbReference type="PANTHER" id="PTHR42995:SF1">
    <property type="entry name" value="MALONATE DECARBOXYLASE BETA SUBUNIT"/>
    <property type="match status" value="1"/>
</dbReference>